<dbReference type="Proteomes" id="UP000224567">
    <property type="component" value="Unassembled WGS sequence"/>
</dbReference>
<keyword evidence="9" id="KW-1185">Reference proteome</keyword>
<gene>
    <name evidence="8" type="ORF">CQW23_35831</name>
</gene>
<dbReference type="GO" id="GO:0005524">
    <property type="term" value="F:ATP binding"/>
    <property type="evidence" value="ECO:0007669"/>
    <property type="project" value="UniProtKB-KW"/>
</dbReference>
<evidence type="ECO:0000256" key="1">
    <source>
        <dbReference type="ARBA" id="ARBA00008894"/>
    </source>
</evidence>
<dbReference type="EMBL" id="MLFT02020005">
    <property type="protein sequence ID" value="PHT24432.1"/>
    <property type="molecule type" value="Genomic_DNA"/>
</dbReference>
<dbReference type="STRING" id="33114.A0A2G2UUL6"/>
<dbReference type="Gene3D" id="1.10.10.10">
    <property type="entry name" value="Winged helix-like DNA-binding domain superfamily/Winged helix DNA-binding domain"/>
    <property type="match status" value="1"/>
</dbReference>
<reference evidence="9" key="2">
    <citation type="journal article" date="2017" name="J. Anim. Genet.">
        <title>Multiple reference genome sequences of hot pepper reveal the massive evolution of plant disease resistance genes by retroduplication.</title>
        <authorList>
            <person name="Kim S."/>
            <person name="Park J."/>
            <person name="Yeom S.-I."/>
            <person name="Kim Y.-M."/>
            <person name="Seo E."/>
            <person name="Kim K.-T."/>
            <person name="Kim M.-S."/>
            <person name="Lee J.M."/>
            <person name="Cheong K."/>
            <person name="Shin H.-S."/>
            <person name="Kim S.-B."/>
            <person name="Han K."/>
            <person name="Lee J."/>
            <person name="Park M."/>
            <person name="Lee H.-A."/>
            <person name="Lee H.-Y."/>
            <person name="Lee Y."/>
            <person name="Oh S."/>
            <person name="Lee J.H."/>
            <person name="Choi E."/>
            <person name="Choi E."/>
            <person name="Lee S.E."/>
            <person name="Jeon J."/>
            <person name="Kim H."/>
            <person name="Choi G."/>
            <person name="Song H."/>
            <person name="Lee J."/>
            <person name="Lee S.-C."/>
            <person name="Kwon J.-K."/>
            <person name="Lee H.-Y."/>
            <person name="Koo N."/>
            <person name="Hong Y."/>
            <person name="Kim R.W."/>
            <person name="Kang W.-H."/>
            <person name="Huh J.H."/>
            <person name="Kang B.-C."/>
            <person name="Yang T.-J."/>
            <person name="Lee Y.-H."/>
            <person name="Bennetzen J.L."/>
            <person name="Choi D."/>
        </authorList>
    </citation>
    <scope>NUCLEOTIDE SEQUENCE [LARGE SCALE GENOMIC DNA]</scope>
    <source>
        <strain evidence="9">cv. PBC81</strain>
    </source>
</reference>
<proteinExistence type="inferred from homology"/>
<accession>A0A2G2UUL6</accession>
<evidence type="ECO:0000256" key="4">
    <source>
        <dbReference type="ARBA" id="ARBA00022741"/>
    </source>
</evidence>
<comment type="similarity">
    <text evidence="1">Belongs to the disease resistance NB-LRR family.</text>
</comment>
<evidence type="ECO:0000259" key="7">
    <source>
        <dbReference type="Pfam" id="PF23559"/>
    </source>
</evidence>
<name>A0A2G2UUL6_CAPBA</name>
<sequence length="124" mass="14085">MEASWWHEVKHSLVSYHGESLGYSLSAMQLSYDNLPDHLRPCLLYMGMFPEDSRIPVSELISLWIAECFVQNTEESGRLEETAEGYLNDLVSSNVVMVSEKKSLSGQSREILTDFNLPIGKIEE</sequence>
<dbReference type="PANTHER" id="PTHR23155">
    <property type="entry name" value="DISEASE RESISTANCE PROTEIN RP"/>
    <property type="match status" value="1"/>
</dbReference>
<keyword evidence="5" id="KW-0611">Plant defense</keyword>
<dbReference type="InterPro" id="IPR058922">
    <property type="entry name" value="WHD_DRP"/>
</dbReference>
<evidence type="ECO:0000256" key="6">
    <source>
        <dbReference type="ARBA" id="ARBA00022840"/>
    </source>
</evidence>
<dbReference type="PANTHER" id="PTHR23155:SF1228">
    <property type="entry name" value="NB-ARC DOMAIN CONTAINING PROTEIN, EXPRESSED"/>
    <property type="match status" value="1"/>
</dbReference>
<dbReference type="GO" id="GO:0098542">
    <property type="term" value="P:defense response to other organism"/>
    <property type="evidence" value="ECO:0007669"/>
    <property type="project" value="TreeGrafter"/>
</dbReference>
<evidence type="ECO:0000256" key="5">
    <source>
        <dbReference type="ARBA" id="ARBA00022821"/>
    </source>
</evidence>
<dbReference type="FunFam" id="1.10.10.10:FF:000322">
    <property type="entry name" value="Probable disease resistance protein At1g63360"/>
    <property type="match status" value="1"/>
</dbReference>
<dbReference type="OrthoDB" id="1304968at2759"/>
<dbReference type="InterPro" id="IPR044974">
    <property type="entry name" value="Disease_R_plants"/>
</dbReference>
<comment type="caution">
    <text evidence="8">The sequence shown here is derived from an EMBL/GenBank/DDBJ whole genome shotgun (WGS) entry which is preliminary data.</text>
</comment>
<feature type="domain" description="Disease resistance protein winged helix" evidence="7">
    <location>
        <begin position="48"/>
        <end position="101"/>
    </location>
</feature>
<evidence type="ECO:0000313" key="9">
    <source>
        <dbReference type="Proteomes" id="UP000224567"/>
    </source>
</evidence>
<reference evidence="8 9" key="1">
    <citation type="journal article" date="2017" name="Genome Biol.">
        <title>New reference genome sequences of hot pepper reveal the massive evolution of plant disease-resistance genes by retroduplication.</title>
        <authorList>
            <person name="Kim S."/>
            <person name="Park J."/>
            <person name="Yeom S.I."/>
            <person name="Kim Y.M."/>
            <person name="Seo E."/>
            <person name="Kim K.T."/>
            <person name="Kim M.S."/>
            <person name="Lee J.M."/>
            <person name="Cheong K."/>
            <person name="Shin H.S."/>
            <person name="Kim S.B."/>
            <person name="Han K."/>
            <person name="Lee J."/>
            <person name="Park M."/>
            <person name="Lee H.A."/>
            <person name="Lee H.Y."/>
            <person name="Lee Y."/>
            <person name="Oh S."/>
            <person name="Lee J.H."/>
            <person name="Choi E."/>
            <person name="Choi E."/>
            <person name="Lee S.E."/>
            <person name="Jeon J."/>
            <person name="Kim H."/>
            <person name="Choi G."/>
            <person name="Song H."/>
            <person name="Lee J."/>
            <person name="Lee S.C."/>
            <person name="Kwon J.K."/>
            <person name="Lee H.Y."/>
            <person name="Koo N."/>
            <person name="Hong Y."/>
            <person name="Kim R.W."/>
            <person name="Kang W.H."/>
            <person name="Huh J.H."/>
            <person name="Kang B.C."/>
            <person name="Yang T.J."/>
            <person name="Lee Y.H."/>
            <person name="Bennetzen J.L."/>
            <person name="Choi D."/>
        </authorList>
    </citation>
    <scope>NUCLEOTIDE SEQUENCE [LARGE SCALE GENOMIC DNA]</scope>
    <source>
        <strain evidence="9">cv. PBC81</strain>
    </source>
</reference>
<organism evidence="8 9">
    <name type="scientific">Capsicum baccatum</name>
    <name type="common">Peruvian pepper</name>
    <dbReference type="NCBI Taxonomy" id="33114"/>
    <lineage>
        <taxon>Eukaryota</taxon>
        <taxon>Viridiplantae</taxon>
        <taxon>Streptophyta</taxon>
        <taxon>Embryophyta</taxon>
        <taxon>Tracheophyta</taxon>
        <taxon>Spermatophyta</taxon>
        <taxon>Magnoliopsida</taxon>
        <taxon>eudicotyledons</taxon>
        <taxon>Gunneridae</taxon>
        <taxon>Pentapetalae</taxon>
        <taxon>asterids</taxon>
        <taxon>lamiids</taxon>
        <taxon>Solanales</taxon>
        <taxon>Solanaceae</taxon>
        <taxon>Solanoideae</taxon>
        <taxon>Capsiceae</taxon>
        <taxon>Capsicum</taxon>
    </lineage>
</organism>
<evidence type="ECO:0000313" key="8">
    <source>
        <dbReference type="EMBL" id="PHT24432.1"/>
    </source>
</evidence>
<keyword evidence="6" id="KW-0067">ATP-binding</keyword>
<keyword evidence="4" id="KW-0547">Nucleotide-binding</keyword>
<keyword evidence="3" id="KW-0677">Repeat</keyword>
<dbReference type="AlphaFoldDB" id="A0A2G2UUL6"/>
<protein>
    <recommendedName>
        <fullName evidence="7">Disease resistance protein winged helix domain-containing protein</fullName>
    </recommendedName>
</protein>
<dbReference type="InterPro" id="IPR036388">
    <property type="entry name" value="WH-like_DNA-bd_sf"/>
</dbReference>
<dbReference type="Pfam" id="PF23559">
    <property type="entry name" value="WHD_DRP"/>
    <property type="match status" value="1"/>
</dbReference>
<evidence type="ECO:0000256" key="2">
    <source>
        <dbReference type="ARBA" id="ARBA00022614"/>
    </source>
</evidence>
<keyword evidence="2" id="KW-0433">Leucine-rich repeat</keyword>
<evidence type="ECO:0000256" key="3">
    <source>
        <dbReference type="ARBA" id="ARBA00022737"/>
    </source>
</evidence>